<organism evidence="3 4">
    <name type="scientific">Hesseltinella vesiculosa</name>
    <dbReference type="NCBI Taxonomy" id="101127"/>
    <lineage>
        <taxon>Eukaryota</taxon>
        <taxon>Fungi</taxon>
        <taxon>Fungi incertae sedis</taxon>
        <taxon>Mucoromycota</taxon>
        <taxon>Mucoromycotina</taxon>
        <taxon>Mucoromycetes</taxon>
        <taxon>Mucorales</taxon>
        <taxon>Cunninghamellaceae</taxon>
        <taxon>Hesseltinella</taxon>
    </lineage>
</organism>
<protein>
    <recommendedName>
        <fullName evidence="2">F-box domain-containing protein</fullName>
    </recommendedName>
</protein>
<gene>
    <name evidence="3" type="ORF">DM01DRAFT_1335184</name>
</gene>
<keyword evidence="4" id="KW-1185">Reference proteome</keyword>
<dbReference type="InterPro" id="IPR001810">
    <property type="entry name" value="F-box_dom"/>
</dbReference>
<accession>A0A1X2GKG9</accession>
<comment type="caution">
    <text evidence="3">The sequence shown here is derived from an EMBL/GenBank/DDBJ whole genome shotgun (WGS) entry which is preliminary data.</text>
</comment>
<dbReference type="SMART" id="SM00256">
    <property type="entry name" value="FBOX"/>
    <property type="match status" value="1"/>
</dbReference>
<evidence type="ECO:0000313" key="4">
    <source>
        <dbReference type="Proteomes" id="UP000242146"/>
    </source>
</evidence>
<evidence type="ECO:0000313" key="3">
    <source>
        <dbReference type="EMBL" id="ORX55797.1"/>
    </source>
</evidence>
<dbReference type="STRING" id="101127.A0A1X2GKG9"/>
<dbReference type="Pfam" id="PF00646">
    <property type="entry name" value="F-box"/>
    <property type="match status" value="1"/>
</dbReference>
<dbReference type="CDD" id="cd09917">
    <property type="entry name" value="F-box_SF"/>
    <property type="match status" value="1"/>
</dbReference>
<name>A0A1X2GKG9_9FUNG</name>
<dbReference type="OrthoDB" id="2404831at2759"/>
<dbReference type="Gene3D" id="1.20.1280.50">
    <property type="match status" value="1"/>
</dbReference>
<dbReference type="InterPro" id="IPR036047">
    <property type="entry name" value="F-box-like_dom_sf"/>
</dbReference>
<feature type="domain" description="F-box" evidence="2">
    <location>
        <begin position="178"/>
        <end position="224"/>
    </location>
</feature>
<sequence>MTRPVYAKLLEIFMESNRRYEERVAFQNRHLSGAEPNPPPVMVRTNDQASTIATSPVAQQEKSQDILSLGKRSVDDEGHISPPQSQGKKIKYDLESSDAHQRERLDTRTNAFDLALINDAASFNVVLDEIQPLPPSDIVNDVGKSVMSDINFHQVIKRIIQKCSQPSVIDDRTQLPDMLGHLKLPELLWAHILQYLPLSTAAHCRLVSARWNYVIQRSPTWFHRMWPAQRNRFLSVNRSKTDLLCTTLPFHSLLNSHISGRFMCDSCYAYPKFTAFKHGPQAVLPVFIGPFLHERYTDIDDEGIPIPPAFFMPSPGDPYYINLCLPCRRAYFSRRPEPMPSCPTDLTITSKQASRSFAVFKTQLKGRGFRPNALPIHEVIRIARHKLGGDVGIACHRSSNTPAASPMPKIESA</sequence>
<feature type="region of interest" description="Disordered" evidence="1">
    <location>
        <begin position="72"/>
        <end position="93"/>
    </location>
</feature>
<dbReference type="AlphaFoldDB" id="A0A1X2GKG9"/>
<evidence type="ECO:0000256" key="1">
    <source>
        <dbReference type="SAM" id="MobiDB-lite"/>
    </source>
</evidence>
<dbReference type="Proteomes" id="UP000242146">
    <property type="component" value="Unassembled WGS sequence"/>
</dbReference>
<dbReference type="EMBL" id="MCGT01000011">
    <property type="protein sequence ID" value="ORX55797.1"/>
    <property type="molecule type" value="Genomic_DNA"/>
</dbReference>
<reference evidence="3 4" key="1">
    <citation type="submission" date="2016-07" db="EMBL/GenBank/DDBJ databases">
        <title>Pervasive Adenine N6-methylation of Active Genes in Fungi.</title>
        <authorList>
            <consortium name="DOE Joint Genome Institute"/>
            <person name="Mondo S.J."/>
            <person name="Dannebaum R.O."/>
            <person name="Kuo R.C."/>
            <person name="Labutti K."/>
            <person name="Haridas S."/>
            <person name="Kuo A."/>
            <person name="Salamov A."/>
            <person name="Ahrendt S.R."/>
            <person name="Lipzen A."/>
            <person name="Sullivan W."/>
            <person name="Andreopoulos W.B."/>
            <person name="Clum A."/>
            <person name="Lindquist E."/>
            <person name="Daum C."/>
            <person name="Ramamoorthy G.K."/>
            <person name="Gryganskyi A."/>
            <person name="Culley D."/>
            <person name="Magnuson J.K."/>
            <person name="James T.Y."/>
            <person name="O'Malley M.A."/>
            <person name="Stajich J.E."/>
            <person name="Spatafora J.W."/>
            <person name="Visel A."/>
            <person name="Grigoriev I.V."/>
        </authorList>
    </citation>
    <scope>NUCLEOTIDE SEQUENCE [LARGE SCALE GENOMIC DNA]</scope>
    <source>
        <strain evidence="3 4">NRRL 3301</strain>
    </source>
</reference>
<dbReference type="PROSITE" id="PS50181">
    <property type="entry name" value="FBOX"/>
    <property type="match status" value="1"/>
</dbReference>
<proteinExistence type="predicted"/>
<evidence type="ECO:0000259" key="2">
    <source>
        <dbReference type="PROSITE" id="PS50181"/>
    </source>
</evidence>
<dbReference type="SUPFAM" id="SSF81383">
    <property type="entry name" value="F-box domain"/>
    <property type="match status" value="1"/>
</dbReference>